<evidence type="ECO:0000313" key="5">
    <source>
        <dbReference type="Proteomes" id="UP000249688"/>
    </source>
</evidence>
<feature type="domain" description="HD" evidence="3">
    <location>
        <begin position="16"/>
        <end position="170"/>
    </location>
</feature>
<dbReference type="AlphaFoldDB" id="A0A2W7I0Y7"/>
<accession>A0A2W7I0Y7</accession>
<evidence type="ECO:0000313" key="4">
    <source>
        <dbReference type="EMBL" id="PZW39968.1"/>
    </source>
</evidence>
<dbReference type="PANTHER" id="PTHR11845">
    <property type="entry name" value="5'-DEOXYNUCLEOTIDASE HDDC2"/>
    <property type="match status" value="1"/>
</dbReference>
<dbReference type="GO" id="GO:0005737">
    <property type="term" value="C:cytoplasm"/>
    <property type="evidence" value="ECO:0007669"/>
    <property type="project" value="TreeGrafter"/>
</dbReference>
<protein>
    <submittedName>
        <fullName evidence="4">Putative hydrolase of HD superfamily</fullName>
    </submittedName>
</protein>
<dbReference type="Pfam" id="PF13023">
    <property type="entry name" value="HD_3"/>
    <property type="match status" value="1"/>
</dbReference>
<dbReference type="SUPFAM" id="SSF109604">
    <property type="entry name" value="HD-domain/PDEase-like"/>
    <property type="match status" value="1"/>
</dbReference>
<dbReference type="OrthoDB" id="9796032at2"/>
<keyword evidence="2 4" id="KW-0378">Hydrolase</keyword>
<dbReference type="InterPro" id="IPR006674">
    <property type="entry name" value="HD_domain"/>
</dbReference>
<dbReference type="Proteomes" id="UP000249688">
    <property type="component" value="Unassembled WGS sequence"/>
</dbReference>
<name>A0A2W7I0Y7_9PROT</name>
<evidence type="ECO:0000259" key="3">
    <source>
        <dbReference type="Pfam" id="PF13023"/>
    </source>
</evidence>
<sequence>MTTPRLASVLEFLTLADQLKHVLRRGRTLDADGIARWENSAEHCWHVALAAVLLRDELAFPVDLGRVLAMIAAHDLVEIEAGDTFAYDAAGAATQAEREQRAADRIFGTLPPDLGAQMHALWAEFEAGVTPESRFAMGCDRLQGFFQGVISGGKAWIEAGVTTAQSARRMDPAAAVDPAFATLIAALRERALAEGLLRP</sequence>
<proteinExistence type="predicted"/>
<dbReference type="GO" id="GO:0046872">
    <property type="term" value="F:metal ion binding"/>
    <property type="evidence" value="ECO:0007669"/>
    <property type="project" value="UniProtKB-KW"/>
</dbReference>
<gene>
    <name evidence="4" type="ORF">C8P66_12610</name>
</gene>
<dbReference type="RefSeq" id="WP_158537314.1">
    <property type="nucleotide sequence ID" value="NZ_QKYU01000026.1"/>
</dbReference>
<evidence type="ECO:0000256" key="2">
    <source>
        <dbReference type="ARBA" id="ARBA00022801"/>
    </source>
</evidence>
<reference evidence="4 5" key="1">
    <citation type="submission" date="2018-06" db="EMBL/GenBank/DDBJ databases">
        <title>Genomic Encyclopedia of Archaeal and Bacterial Type Strains, Phase II (KMG-II): from individual species to whole genera.</title>
        <authorList>
            <person name="Goeker M."/>
        </authorList>
    </citation>
    <scope>NUCLEOTIDE SEQUENCE [LARGE SCALE GENOMIC DNA]</scope>
    <source>
        <strain evidence="4 5">DSM 24525</strain>
    </source>
</reference>
<dbReference type="GO" id="GO:0002953">
    <property type="term" value="F:5'-deoxynucleotidase activity"/>
    <property type="evidence" value="ECO:0007669"/>
    <property type="project" value="InterPro"/>
</dbReference>
<dbReference type="InterPro" id="IPR039356">
    <property type="entry name" value="YfbR/HDDC2"/>
</dbReference>
<keyword evidence="5" id="KW-1185">Reference proteome</keyword>
<organism evidence="4 5">
    <name type="scientific">Humitalea rosea</name>
    <dbReference type="NCBI Taxonomy" id="990373"/>
    <lineage>
        <taxon>Bacteria</taxon>
        <taxon>Pseudomonadati</taxon>
        <taxon>Pseudomonadota</taxon>
        <taxon>Alphaproteobacteria</taxon>
        <taxon>Acetobacterales</taxon>
        <taxon>Roseomonadaceae</taxon>
        <taxon>Humitalea</taxon>
    </lineage>
</organism>
<dbReference type="Gene3D" id="1.10.3210.10">
    <property type="entry name" value="Hypothetical protein af1432"/>
    <property type="match status" value="1"/>
</dbReference>
<keyword evidence="1" id="KW-0479">Metal-binding</keyword>
<dbReference type="EMBL" id="QKYU01000026">
    <property type="protein sequence ID" value="PZW39968.1"/>
    <property type="molecule type" value="Genomic_DNA"/>
</dbReference>
<comment type="caution">
    <text evidence="4">The sequence shown here is derived from an EMBL/GenBank/DDBJ whole genome shotgun (WGS) entry which is preliminary data.</text>
</comment>
<evidence type="ECO:0000256" key="1">
    <source>
        <dbReference type="ARBA" id="ARBA00022723"/>
    </source>
</evidence>
<dbReference type="PANTHER" id="PTHR11845:SF13">
    <property type="entry name" value="5'-DEOXYNUCLEOTIDASE HDDC2"/>
    <property type="match status" value="1"/>
</dbReference>